<evidence type="ECO:0000313" key="6">
    <source>
        <dbReference type="Proteomes" id="UP000177853"/>
    </source>
</evidence>
<sequence length="387" mass="44181">MNLPRSKLRGIFSARKIIILSEAIMEFPIFKTKTEGGGKFNLIDPAELKDYFQFKAGPEIEKIRNFLKNSSFVVYLLGKKNSGKGTYSKMFANAVAPDKIEHFSVGDMVRNIDEELKDPERRRDLIGFLEKNYRGRFSLDEIIASLENRSTQKLLPTELILALTKRELGQKAKKAIFIDGFPRELDQVSYSLFFRDLIGYREDPDIFVLIDLPTSVIDARIKHRRICPFCKTSRNFRLLPTSKISYDKGKNEFYLMCDSADCLASRDFLGGDKEVALVQKEGDALGTEPIKDRLALDKKLIEMAFSLYGIPKVLLRNTVPVKDAPESINEYEITPQYDYVWDDKKNKVIVKESPWIIQDDDGIDSYSLLPAPVTVSLIKQIAEVLPI</sequence>
<organism evidence="5 6">
    <name type="scientific">Candidatus Wildermuthbacteria bacterium RIFCSPLOWO2_12_FULL_40_9</name>
    <dbReference type="NCBI Taxonomy" id="1802467"/>
    <lineage>
        <taxon>Bacteria</taxon>
        <taxon>Candidatus Wildermuthiibacteriota</taxon>
    </lineage>
</organism>
<accession>A0A1G2RTU9</accession>
<dbReference type="Pfam" id="PF00406">
    <property type="entry name" value="ADK"/>
    <property type="match status" value="1"/>
</dbReference>
<evidence type="ECO:0000256" key="1">
    <source>
        <dbReference type="ARBA" id="ARBA00022679"/>
    </source>
</evidence>
<evidence type="ECO:0000256" key="4">
    <source>
        <dbReference type="ARBA" id="ARBA00022777"/>
    </source>
</evidence>
<evidence type="ECO:0000256" key="3">
    <source>
        <dbReference type="ARBA" id="ARBA00022741"/>
    </source>
</evidence>
<dbReference type="Gene3D" id="3.40.50.300">
    <property type="entry name" value="P-loop containing nucleotide triphosphate hydrolases"/>
    <property type="match status" value="1"/>
</dbReference>
<dbReference type="PANTHER" id="PTHR23359">
    <property type="entry name" value="NUCLEOTIDE KINASE"/>
    <property type="match status" value="1"/>
</dbReference>
<proteinExistence type="predicted"/>
<keyword evidence="2" id="KW-0545">Nucleotide biosynthesis</keyword>
<keyword evidence="3" id="KW-0547">Nucleotide-binding</keyword>
<protein>
    <recommendedName>
        <fullName evidence="7">Adenylate kinase</fullName>
    </recommendedName>
</protein>
<evidence type="ECO:0000313" key="5">
    <source>
        <dbReference type="EMBL" id="OHA76276.1"/>
    </source>
</evidence>
<reference evidence="5 6" key="1">
    <citation type="journal article" date="2016" name="Nat. Commun.">
        <title>Thousands of microbial genomes shed light on interconnected biogeochemical processes in an aquifer system.</title>
        <authorList>
            <person name="Anantharaman K."/>
            <person name="Brown C.T."/>
            <person name="Hug L.A."/>
            <person name="Sharon I."/>
            <person name="Castelle C.J."/>
            <person name="Probst A.J."/>
            <person name="Thomas B.C."/>
            <person name="Singh A."/>
            <person name="Wilkins M.J."/>
            <person name="Karaoz U."/>
            <person name="Brodie E.L."/>
            <person name="Williams K.H."/>
            <person name="Hubbard S.S."/>
            <person name="Banfield J.F."/>
        </authorList>
    </citation>
    <scope>NUCLEOTIDE SEQUENCE [LARGE SCALE GENOMIC DNA]</scope>
</reference>
<dbReference type="PROSITE" id="PS00113">
    <property type="entry name" value="ADENYLATE_KINASE"/>
    <property type="match status" value="1"/>
</dbReference>
<dbReference type="Proteomes" id="UP000177853">
    <property type="component" value="Unassembled WGS sequence"/>
</dbReference>
<name>A0A1G2RTU9_9BACT</name>
<dbReference type="InterPro" id="IPR033690">
    <property type="entry name" value="Adenylat_kinase_CS"/>
</dbReference>
<evidence type="ECO:0008006" key="7">
    <source>
        <dbReference type="Google" id="ProtNLM"/>
    </source>
</evidence>
<dbReference type="GO" id="GO:0005524">
    <property type="term" value="F:ATP binding"/>
    <property type="evidence" value="ECO:0007669"/>
    <property type="project" value="InterPro"/>
</dbReference>
<evidence type="ECO:0000256" key="2">
    <source>
        <dbReference type="ARBA" id="ARBA00022727"/>
    </source>
</evidence>
<dbReference type="GO" id="GO:0009165">
    <property type="term" value="P:nucleotide biosynthetic process"/>
    <property type="evidence" value="ECO:0007669"/>
    <property type="project" value="UniProtKB-KW"/>
</dbReference>
<dbReference type="InterPro" id="IPR027417">
    <property type="entry name" value="P-loop_NTPase"/>
</dbReference>
<dbReference type="EMBL" id="MHUM01000032">
    <property type="protein sequence ID" value="OHA76276.1"/>
    <property type="molecule type" value="Genomic_DNA"/>
</dbReference>
<gene>
    <name evidence="5" type="ORF">A3H01_00375</name>
</gene>
<keyword evidence="1" id="KW-0808">Transferase</keyword>
<comment type="caution">
    <text evidence="5">The sequence shown here is derived from an EMBL/GenBank/DDBJ whole genome shotgun (WGS) entry which is preliminary data.</text>
</comment>
<dbReference type="SUPFAM" id="SSF52540">
    <property type="entry name" value="P-loop containing nucleoside triphosphate hydrolases"/>
    <property type="match status" value="1"/>
</dbReference>
<dbReference type="AlphaFoldDB" id="A0A1G2RTU9"/>
<dbReference type="GO" id="GO:0019205">
    <property type="term" value="F:nucleobase-containing compound kinase activity"/>
    <property type="evidence" value="ECO:0007669"/>
    <property type="project" value="InterPro"/>
</dbReference>
<dbReference type="InterPro" id="IPR000850">
    <property type="entry name" value="Adenylat/UMP-CMP_kin"/>
</dbReference>
<keyword evidence="4" id="KW-0418">Kinase</keyword>